<sequence length="97" mass="11738">MTIQLKKFCALTHTEMMFIYSMLRKYGEMEEAKERSNSRKTKKKFKSNNRRPKPESKPEVRKDSQYPDLYDLSDPKWENCTDEKFLAYREIMEKIGD</sequence>
<evidence type="ECO:0000256" key="1">
    <source>
        <dbReference type="SAM" id="MobiDB-lite"/>
    </source>
</evidence>
<reference evidence="2" key="1">
    <citation type="journal article" date="2015" name="Nature">
        <title>Complex archaea that bridge the gap between prokaryotes and eukaryotes.</title>
        <authorList>
            <person name="Spang A."/>
            <person name="Saw J.H."/>
            <person name="Jorgensen S.L."/>
            <person name="Zaremba-Niedzwiedzka K."/>
            <person name="Martijn J."/>
            <person name="Lind A.E."/>
            <person name="van Eijk R."/>
            <person name="Schleper C."/>
            <person name="Guy L."/>
            <person name="Ettema T.J."/>
        </authorList>
    </citation>
    <scope>NUCLEOTIDE SEQUENCE</scope>
</reference>
<protein>
    <submittedName>
        <fullName evidence="2">Uncharacterized protein</fullName>
    </submittedName>
</protein>
<name>A0A0F8ZNX7_9ZZZZ</name>
<evidence type="ECO:0000313" key="2">
    <source>
        <dbReference type="EMBL" id="KKK95572.1"/>
    </source>
</evidence>
<dbReference type="AlphaFoldDB" id="A0A0F8ZNX7"/>
<feature type="region of interest" description="Disordered" evidence="1">
    <location>
        <begin position="30"/>
        <end position="76"/>
    </location>
</feature>
<feature type="compositionally biased region" description="Basic and acidic residues" evidence="1">
    <location>
        <begin position="52"/>
        <end position="65"/>
    </location>
</feature>
<gene>
    <name evidence="2" type="ORF">LCGC14_2671460</name>
</gene>
<proteinExistence type="predicted"/>
<feature type="compositionally biased region" description="Basic residues" evidence="1">
    <location>
        <begin position="38"/>
        <end position="51"/>
    </location>
</feature>
<dbReference type="EMBL" id="LAZR01046854">
    <property type="protein sequence ID" value="KKK95572.1"/>
    <property type="molecule type" value="Genomic_DNA"/>
</dbReference>
<comment type="caution">
    <text evidence="2">The sequence shown here is derived from an EMBL/GenBank/DDBJ whole genome shotgun (WGS) entry which is preliminary data.</text>
</comment>
<accession>A0A0F8ZNX7</accession>
<organism evidence="2">
    <name type="scientific">marine sediment metagenome</name>
    <dbReference type="NCBI Taxonomy" id="412755"/>
    <lineage>
        <taxon>unclassified sequences</taxon>
        <taxon>metagenomes</taxon>
        <taxon>ecological metagenomes</taxon>
    </lineage>
</organism>